<dbReference type="Proteomes" id="UP000009168">
    <property type="component" value="Unassembled WGS sequence"/>
</dbReference>
<comment type="subcellular location">
    <subcellularLocation>
        <location evidence="1">Membrane</location>
        <topology evidence="1">Multi-pass membrane protein</topology>
    </subcellularLocation>
</comment>
<evidence type="ECO:0000259" key="8">
    <source>
        <dbReference type="Pfam" id="PF01529"/>
    </source>
</evidence>
<comment type="catalytic activity">
    <reaction evidence="7">
        <text>L-cysteinyl-[protein] + hexadecanoyl-CoA = S-hexadecanoyl-L-cysteinyl-[protein] + CoA</text>
        <dbReference type="Rhea" id="RHEA:36683"/>
        <dbReference type="Rhea" id="RHEA-COMP:10131"/>
        <dbReference type="Rhea" id="RHEA-COMP:11032"/>
        <dbReference type="ChEBI" id="CHEBI:29950"/>
        <dbReference type="ChEBI" id="CHEBI:57287"/>
        <dbReference type="ChEBI" id="CHEBI:57379"/>
        <dbReference type="ChEBI" id="CHEBI:74151"/>
        <dbReference type="EC" id="2.3.1.225"/>
    </reaction>
</comment>
<evidence type="ECO:0000256" key="6">
    <source>
        <dbReference type="ARBA" id="ARBA00023315"/>
    </source>
</evidence>
<keyword evidence="4 7" id="KW-1133">Transmembrane helix</keyword>
<keyword evidence="10" id="KW-1185">Reference proteome</keyword>
<comment type="domain">
    <text evidence="7">The DHHC domain is required for palmitoyltransferase activity.</text>
</comment>
<organism evidence="9 10">
    <name type="scientific">Tetrahymena thermophila (strain SB210)</name>
    <dbReference type="NCBI Taxonomy" id="312017"/>
    <lineage>
        <taxon>Eukaryota</taxon>
        <taxon>Sar</taxon>
        <taxon>Alveolata</taxon>
        <taxon>Ciliophora</taxon>
        <taxon>Intramacronucleata</taxon>
        <taxon>Oligohymenophorea</taxon>
        <taxon>Hymenostomatida</taxon>
        <taxon>Tetrahymenina</taxon>
        <taxon>Tetrahymenidae</taxon>
        <taxon>Tetrahymena</taxon>
    </lineage>
</organism>
<dbReference type="InParanoid" id="A4VCP9"/>
<evidence type="ECO:0000256" key="2">
    <source>
        <dbReference type="ARBA" id="ARBA00022679"/>
    </source>
</evidence>
<feature type="transmembrane region" description="Helical" evidence="7">
    <location>
        <begin position="176"/>
        <end position="197"/>
    </location>
</feature>
<dbReference type="InterPro" id="IPR001594">
    <property type="entry name" value="Palmitoyltrfase_DHHC"/>
</dbReference>
<dbReference type="HOGENOM" id="CLU_027721_2_2_1"/>
<dbReference type="RefSeq" id="XP_001471061.1">
    <property type="nucleotide sequence ID" value="XM_001471011.1"/>
</dbReference>
<keyword evidence="3 7" id="KW-0812">Transmembrane</keyword>
<keyword evidence="6 7" id="KW-0012">Acyltransferase</keyword>
<feature type="domain" description="Palmitoyltransferase DHHC" evidence="8">
    <location>
        <begin position="89"/>
        <end position="217"/>
    </location>
</feature>
<dbReference type="EMBL" id="GG662245">
    <property type="protein sequence ID" value="EDK31304.1"/>
    <property type="molecule type" value="Genomic_DNA"/>
</dbReference>
<dbReference type="PANTHER" id="PTHR12246">
    <property type="entry name" value="PALMITOYLTRANSFERASE ZDHHC16"/>
    <property type="match status" value="1"/>
</dbReference>
<dbReference type="STRING" id="312017.A4VCP9"/>
<evidence type="ECO:0000256" key="3">
    <source>
        <dbReference type="ARBA" id="ARBA00022692"/>
    </source>
</evidence>
<dbReference type="KEGG" id="tet:TTHERM_00647249"/>
<dbReference type="OMA" id="THRTQTN"/>
<keyword evidence="5 7" id="KW-0472">Membrane</keyword>
<accession>A4VCP9</accession>
<evidence type="ECO:0000313" key="10">
    <source>
        <dbReference type="Proteomes" id="UP000009168"/>
    </source>
</evidence>
<gene>
    <name evidence="9" type="ORF">TTHERM_00647249</name>
</gene>
<dbReference type="OrthoDB" id="292726at2759"/>
<name>A4VCP9_TETTS</name>
<dbReference type="EC" id="2.3.1.225" evidence="7"/>
<feature type="transmembrane region" description="Helical" evidence="7">
    <location>
        <begin position="15"/>
        <end position="36"/>
    </location>
</feature>
<evidence type="ECO:0000256" key="4">
    <source>
        <dbReference type="ARBA" id="ARBA00022989"/>
    </source>
</evidence>
<evidence type="ECO:0000256" key="1">
    <source>
        <dbReference type="ARBA" id="ARBA00004141"/>
    </source>
</evidence>
<dbReference type="InterPro" id="IPR039859">
    <property type="entry name" value="PFA4/ZDH16/20/ERF2-like"/>
</dbReference>
<feature type="transmembrane region" description="Helical" evidence="7">
    <location>
        <begin position="137"/>
        <end position="164"/>
    </location>
</feature>
<keyword evidence="2 7" id="KW-0808">Transferase</keyword>
<dbReference type="AlphaFoldDB" id="A4VCP9"/>
<dbReference type="GO" id="GO:0019706">
    <property type="term" value="F:protein-cysteine S-palmitoyltransferase activity"/>
    <property type="evidence" value="ECO:0007669"/>
    <property type="project" value="UniProtKB-EC"/>
</dbReference>
<comment type="similarity">
    <text evidence="7">Belongs to the DHHC palmitoyltransferase family.</text>
</comment>
<reference evidence="10" key="1">
    <citation type="journal article" date="2006" name="PLoS Biol.">
        <title>Macronuclear genome sequence of the ciliate Tetrahymena thermophila, a model eukaryote.</title>
        <authorList>
            <person name="Eisen J.A."/>
            <person name="Coyne R.S."/>
            <person name="Wu M."/>
            <person name="Wu D."/>
            <person name="Thiagarajan M."/>
            <person name="Wortman J.R."/>
            <person name="Badger J.H."/>
            <person name="Ren Q."/>
            <person name="Amedeo P."/>
            <person name="Jones K.M."/>
            <person name="Tallon L.J."/>
            <person name="Delcher A.L."/>
            <person name="Salzberg S.L."/>
            <person name="Silva J.C."/>
            <person name="Haas B.J."/>
            <person name="Majoros W.H."/>
            <person name="Farzad M."/>
            <person name="Carlton J.M."/>
            <person name="Smith R.K. Jr."/>
            <person name="Garg J."/>
            <person name="Pearlman R.E."/>
            <person name="Karrer K.M."/>
            <person name="Sun L."/>
            <person name="Manning G."/>
            <person name="Elde N.C."/>
            <person name="Turkewitz A.P."/>
            <person name="Asai D.J."/>
            <person name="Wilkes D.E."/>
            <person name="Wang Y."/>
            <person name="Cai H."/>
            <person name="Collins K."/>
            <person name="Stewart B.A."/>
            <person name="Lee S.R."/>
            <person name="Wilamowska K."/>
            <person name="Weinberg Z."/>
            <person name="Ruzzo W.L."/>
            <person name="Wloga D."/>
            <person name="Gaertig J."/>
            <person name="Frankel J."/>
            <person name="Tsao C.-C."/>
            <person name="Gorovsky M.A."/>
            <person name="Keeling P.J."/>
            <person name="Waller R.F."/>
            <person name="Patron N.J."/>
            <person name="Cherry J.M."/>
            <person name="Stover N.A."/>
            <person name="Krieger C.J."/>
            <person name="del Toro C."/>
            <person name="Ryder H.F."/>
            <person name="Williamson S.C."/>
            <person name="Barbeau R.A."/>
            <person name="Hamilton E.P."/>
            <person name="Orias E."/>
        </authorList>
    </citation>
    <scope>NUCLEOTIDE SEQUENCE [LARGE SCALE GENOMIC DNA]</scope>
    <source>
        <strain evidence="10">SB210</strain>
    </source>
</reference>
<dbReference type="Pfam" id="PF01529">
    <property type="entry name" value="DHHC"/>
    <property type="match status" value="1"/>
</dbReference>
<dbReference type="eggNOG" id="KOG1315">
    <property type="taxonomic scope" value="Eukaryota"/>
</dbReference>
<dbReference type="GeneID" id="7833631"/>
<proteinExistence type="inferred from homology"/>
<evidence type="ECO:0000256" key="5">
    <source>
        <dbReference type="ARBA" id="ARBA00023136"/>
    </source>
</evidence>
<evidence type="ECO:0000256" key="7">
    <source>
        <dbReference type="RuleBase" id="RU079119"/>
    </source>
</evidence>
<evidence type="ECO:0000313" key="9">
    <source>
        <dbReference type="EMBL" id="EDK31304.1"/>
    </source>
</evidence>
<sequence>MKKRKDCKTVLSRSYYLVGALCFIGLQYYLFVFQFMRDRFQFYSASTVTILFFFHVLFFLLLWSMFQSITSDPGKVPLYWGVIMDDPETKKRRYCLICHQFKPERSHHCSTCERCVLNMDHHCPWIMNCIGFHNRKFFILMVFYISLTIIYVITFEILFAVDIVRFYLNDFTLPNLIFKGLAIIVTLLFASVIINFFHFHIQLLLHNTTTIETMEKQKNEQQGQPVQKENPFDYGYKYNWYQVFGLNPYLWLFPIFGQSGKPLGDGVTWDRFPMQYYIQDHNPNMVTLQQRQNNSQAIISNNI</sequence>
<protein>
    <recommendedName>
        <fullName evidence="7">Palmitoyltransferase</fullName>
        <ecNumber evidence="7">2.3.1.225</ecNumber>
    </recommendedName>
</protein>
<dbReference type="GO" id="GO:0016020">
    <property type="term" value="C:membrane"/>
    <property type="evidence" value="ECO:0007669"/>
    <property type="project" value="UniProtKB-SubCell"/>
</dbReference>
<dbReference type="PROSITE" id="PS50216">
    <property type="entry name" value="DHHC"/>
    <property type="match status" value="1"/>
</dbReference>
<feature type="transmembrane region" description="Helical" evidence="7">
    <location>
        <begin position="42"/>
        <end position="63"/>
    </location>
</feature>